<name>T1KTJ8_TETUR</name>
<proteinExistence type="predicted"/>
<reference evidence="2" key="1">
    <citation type="submission" date="2011-08" db="EMBL/GenBank/DDBJ databases">
        <authorList>
            <person name="Rombauts S."/>
        </authorList>
    </citation>
    <scope>NUCLEOTIDE SEQUENCE</scope>
    <source>
        <strain evidence="2">London</strain>
    </source>
</reference>
<dbReference type="EMBL" id="CAEY01000544">
    <property type="status" value="NOT_ANNOTATED_CDS"/>
    <property type="molecule type" value="Genomic_DNA"/>
</dbReference>
<dbReference type="HOGENOM" id="CLU_3360324_0_0_1"/>
<sequence>MYSSNYKLVDLIQQKNIHLVSNHWFYASSSTKRFNS</sequence>
<dbReference type="Proteomes" id="UP000015104">
    <property type="component" value="Unassembled WGS sequence"/>
</dbReference>
<dbReference type="EnsemblMetazoa" id="tetur21g00020.1">
    <property type="protein sequence ID" value="tetur21g00020.1"/>
    <property type="gene ID" value="tetur21g00020"/>
</dbReference>
<keyword evidence="2" id="KW-1185">Reference proteome</keyword>
<dbReference type="AlphaFoldDB" id="T1KTJ8"/>
<organism evidence="1 2">
    <name type="scientific">Tetranychus urticae</name>
    <name type="common">Two-spotted spider mite</name>
    <dbReference type="NCBI Taxonomy" id="32264"/>
    <lineage>
        <taxon>Eukaryota</taxon>
        <taxon>Metazoa</taxon>
        <taxon>Ecdysozoa</taxon>
        <taxon>Arthropoda</taxon>
        <taxon>Chelicerata</taxon>
        <taxon>Arachnida</taxon>
        <taxon>Acari</taxon>
        <taxon>Acariformes</taxon>
        <taxon>Trombidiformes</taxon>
        <taxon>Prostigmata</taxon>
        <taxon>Eleutherengona</taxon>
        <taxon>Raphignathae</taxon>
        <taxon>Tetranychoidea</taxon>
        <taxon>Tetranychidae</taxon>
        <taxon>Tetranychus</taxon>
    </lineage>
</organism>
<reference evidence="1" key="2">
    <citation type="submission" date="2015-06" db="UniProtKB">
        <authorList>
            <consortium name="EnsemblMetazoa"/>
        </authorList>
    </citation>
    <scope>IDENTIFICATION</scope>
</reference>
<protein>
    <submittedName>
        <fullName evidence="1">Uncharacterized protein</fullName>
    </submittedName>
</protein>
<evidence type="ECO:0000313" key="2">
    <source>
        <dbReference type="Proteomes" id="UP000015104"/>
    </source>
</evidence>
<evidence type="ECO:0000313" key="1">
    <source>
        <dbReference type="EnsemblMetazoa" id="tetur21g00020.1"/>
    </source>
</evidence>
<accession>T1KTJ8</accession>